<evidence type="ECO:0000256" key="1">
    <source>
        <dbReference type="SAM" id="MobiDB-lite"/>
    </source>
</evidence>
<gene>
    <name evidence="2" type="ORF">V1286_000935</name>
</gene>
<sequence>MGARSLLLNLAPLAARGRIAFTIRVRGYRSINRSQSRREPLTPTLSPQARGEGANRNRGDAQC</sequence>
<evidence type="ECO:0000313" key="2">
    <source>
        <dbReference type="EMBL" id="MEH2553406.1"/>
    </source>
</evidence>
<dbReference type="EMBL" id="JAZHRV010000001">
    <property type="protein sequence ID" value="MEH2553406.1"/>
    <property type="molecule type" value="Genomic_DNA"/>
</dbReference>
<evidence type="ECO:0000313" key="3">
    <source>
        <dbReference type="Proteomes" id="UP001364224"/>
    </source>
</evidence>
<comment type="caution">
    <text evidence="2">The sequence shown here is derived from an EMBL/GenBank/DDBJ whole genome shotgun (WGS) entry which is preliminary data.</text>
</comment>
<protein>
    <submittedName>
        <fullName evidence="2">Uncharacterized protein</fullName>
    </submittedName>
</protein>
<feature type="compositionally biased region" description="Basic and acidic residues" evidence="1">
    <location>
        <begin position="53"/>
        <end position="63"/>
    </location>
</feature>
<organism evidence="2 3">
    <name type="scientific">Bradyrhizobium algeriense</name>
    <dbReference type="NCBI Taxonomy" id="634784"/>
    <lineage>
        <taxon>Bacteria</taxon>
        <taxon>Pseudomonadati</taxon>
        <taxon>Pseudomonadota</taxon>
        <taxon>Alphaproteobacteria</taxon>
        <taxon>Hyphomicrobiales</taxon>
        <taxon>Nitrobacteraceae</taxon>
        <taxon>Bradyrhizobium</taxon>
    </lineage>
</organism>
<keyword evidence="3" id="KW-1185">Reference proteome</keyword>
<feature type="region of interest" description="Disordered" evidence="1">
    <location>
        <begin position="32"/>
        <end position="63"/>
    </location>
</feature>
<reference evidence="2 3" key="1">
    <citation type="submission" date="2024-02" db="EMBL/GenBank/DDBJ databases">
        <title>Adaptive strategies in a cosmopolitan and abundant soil bacterium.</title>
        <authorList>
            <person name="Carini P."/>
        </authorList>
    </citation>
    <scope>NUCLEOTIDE SEQUENCE [LARGE SCALE GENOMIC DNA]</scope>
    <source>
        <strain evidence="2 3">AZCC 1608</strain>
    </source>
</reference>
<name>A0ABU8B4F0_9BRAD</name>
<proteinExistence type="predicted"/>
<dbReference type="Proteomes" id="UP001364224">
    <property type="component" value="Unassembled WGS sequence"/>
</dbReference>
<accession>A0ABU8B4F0</accession>